<dbReference type="Pfam" id="PF00109">
    <property type="entry name" value="ketoacyl-synt"/>
    <property type="match status" value="1"/>
</dbReference>
<dbReference type="OrthoDB" id="329835at2759"/>
<dbReference type="PROSITE" id="PS52019">
    <property type="entry name" value="PKS_MFAS_DH"/>
    <property type="match status" value="1"/>
</dbReference>
<dbReference type="InterPro" id="IPR042104">
    <property type="entry name" value="PKS_dehydratase_sf"/>
</dbReference>
<dbReference type="Pfam" id="PF02801">
    <property type="entry name" value="Ketoacyl-synt_C"/>
    <property type="match status" value="1"/>
</dbReference>
<evidence type="ECO:0000256" key="4">
    <source>
        <dbReference type="ARBA" id="ARBA00022603"/>
    </source>
</evidence>
<dbReference type="InterPro" id="IPR009081">
    <property type="entry name" value="PP-bd_ACP"/>
</dbReference>
<dbReference type="Gene3D" id="3.10.129.110">
    <property type="entry name" value="Polyketide synthase dehydratase"/>
    <property type="match status" value="1"/>
</dbReference>
<feature type="domain" description="PKS/mFAS DH" evidence="13">
    <location>
        <begin position="961"/>
        <end position="1283"/>
    </location>
</feature>
<keyword evidence="9" id="KW-0175">Coiled coil</keyword>
<dbReference type="CDD" id="cd00833">
    <property type="entry name" value="PKS"/>
    <property type="match status" value="1"/>
</dbReference>
<dbReference type="SUPFAM" id="SSF56801">
    <property type="entry name" value="Acetyl-CoA synthetase-like"/>
    <property type="match status" value="1"/>
</dbReference>
<dbReference type="Gene3D" id="3.40.50.720">
    <property type="entry name" value="NAD(P)-binding Rossmann-like Domain"/>
    <property type="match status" value="2"/>
</dbReference>
<keyword evidence="7" id="KW-0511">Multifunctional enzyme</keyword>
<feature type="domain" description="Carrier" evidence="11">
    <location>
        <begin position="2489"/>
        <end position="2571"/>
    </location>
</feature>
<dbReference type="Pfam" id="PF08659">
    <property type="entry name" value="KR"/>
    <property type="match status" value="1"/>
</dbReference>
<dbReference type="Gene3D" id="1.10.1200.10">
    <property type="entry name" value="ACP-like"/>
    <property type="match status" value="1"/>
</dbReference>
<keyword evidence="4" id="KW-0489">Methyltransferase</keyword>
<dbReference type="Pfam" id="PF14765">
    <property type="entry name" value="PS-DH"/>
    <property type="match status" value="1"/>
</dbReference>
<dbReference type="Pfam" id="PF21089">
    <property type="entry name" value="PKS_DH_N"/>
    <property type="match status" value="1"/>
</dbReference>
<dbReference type="EMBL" id="MU001806">
    <property type="protein sequence ID" value="KAF2797429.1"/>
    <property type="molecule type" value="Genomic_DNA"/>
</dbReference>
<dbReference type="InterPro" id="IPR045851">
    <property type="entry name" value="AMP-bd_C_sf"/>
</dbReference>
<dbReference type="SMART" id="SM00822">
    <property type="entry name" value="PKS_KR"/>
    <property type="match status" value="1"/>
</dbReference>
<feature type="compositionally biased region" description="Polar residues" evidence="10">
    <location>
        <begin position="2588"/>
        <end position="2614"/>
    </location>
</feature>
<dbReference type="InterPro" id="IPR029063">
    <property type="entry name" value="SAM-dependent_MTases_sf"/>
</dbReference>
<dbReference type="PROSITE" id="PS00455">
    <property type="entry name" value="AMP_BINDING"/>
    <property type="match status" value="1"/>
</dbReference>
<dbReference type="SMART" id="SM00827">
    <property type="entry name" value="PKS_AT"/>
    <property type="match status" value="1"/>
</dbReference>
<dbReference type="InterPro" id="IPR057326">
    <property type="entry name" value="KR_dom"/>
</dbReference>
<dbReference type="GO" id="GO:0032259">
    <property type="term" value="P:methylation"/>
    <property type="evidence" value="ECO:0007669"/>
    <property type="project" value="UniProtKB-KW"/>
</dbReference>
<dbReference type="Proteomes" id="UP000799757">
    <property type="component" value="Unassembled WGS sequence"/>
</dbReference>
<dbReference type="SUPFAM" id="SSF52151">
    <property type="entry name" value="FabD/lysophospholipase-like"/>
    <property type="match status" value="1"/>
</dbReference>
<dbReference type="SUPFAM" id="SSF55048">
    <property type="entry name" value="Probable ACP-binding domain of malonyl-CoA ACP transacylase"/>
    <property type="match status" value="1"/>
</dbReference>
<evidence type="ECO:0000256" key="5">
    <source>
        <dbReference type="ARBA" id="ARBA00022679"/>
    </source>
</evidence>
<dbReference type="InterPro" id="IPR020807">
    <property type="entry name" value="PKS_DH"/>
</dbReference>
<dbReference type="Pfam" id="PF07993">
    <property type="entry name" value="NAD_binding_4"/>
    <property type="match status" value="1"/>
</dbReference>
<dbReference type="Gene3D" id="3.30.300.30">
    <property type="match status" value="1"/>
</dbReference>
<dbReference type="InterPro" id="IPR014030">
    <property type="entry name" value="Ketoacyl_synth_N"/>
</dbReference>
<evidence type="ECO:0000256" key="7">
    <source>
        <dbReference type="ARBA" id="ARBA00023268"/>
    </source>
</evidence>
<dbReference type="Pfam" id="PF00550">
    <property type="entry name" value="PP-binding"/>
    <property type="match status" value="1"/>
</dbReference>
<dbReference type="InterPro" id="IPR049900">
    <property type="entry name" value="PKS_mFAS_DH"/>
</dbReference>
<dbReference type="GO" id="GO:0004315">
    <property type="term" value="F:3-oxoacyl-[acyl-carrier-protein] synthase activity"/>
    <property type="evidence" value="ECO:0007669"/>
    <property type="project" value="InterPro"/>
</dbReference>
<dbReference type="InterPro" id="IPR020845">
    <property type="entry name" value="AMP-binding_CS"/>
</dbReference>
<feature type="active site" description="Proton donor; for dehydratase activity" evidence="8">
    <location>
        <position position="1179"/>
    </location>
</feature>
<dbReference type="InterPro" id="IPR013968">
    <property type="entry name" value="PKS_KR"/>
</dbReference>
<dbReference type="InterPro" id="IPR000873">
    <property type="entry name" value="AMP-dep_synth/lig_dom"/>
</dbReference>
<evidence type="ECO:0000256" key="2">
    <source>
        <dbReference type="ARBA" id="ARBA00022553"/>
    </source>
</evidence>
<dbReference type="InterPro" id="IPR014031">
    <property type="entry name" value="Ketoacyl_synth_C"/>
</dbReference>
<dbReference type="PANTHER" id="PTHR43775">
    <property type="entry name" value="FATTY ACID SYNTHASE"/>
    <property type="match status" value="1"/>
</dbReference>
<dbReference type="SUPFAM" id="SSF52777">
    <property type="entry name" value="CoA-dependent acyltransferases"/>
    <property type="match status" value="2"/>
</dbReference>
<feature type="domain" description="Carrier" evidence="11">
    <location>
        <begin position="3661"/>
        <end position="3738"/>
    </location>
</feature>
<organism evidence="14 15">
    <name type="scientific">Melanomma pulvis-pyrius CBS 109.77</name>
    <dbReference type="NCBI Taxonomy" id="1314802"/>
    <lineage>
        <taxon>Eukaryota</taxon>
        <taxon>Fungi</taxon>
        <taxon>Dikarya</taxon>
        <taxon>Ascomycota</taxon>
        <taxon>Pezizomycotina</taxon>
        <taxon>Dothideomycetes</taxon>
        <taxon>Pleosporomycetidae</taxon>
        <taxon>Pleosporales</taxon>
        <taxon>Melanommataceae</taxon>
        <taxon>Melanomma</taxon>
    </lineage>
</organism>
<evidence type="ECO:0000259" key="13">
    <source>
        <dbReference type="PROSITE" id="PS52019"/>
    </source>
</evidence>
<evidence type="ECO:0000256" key="1">
    <source>
        <dbReference type="ARBA" id="ARBA00022450"/>
    </source>
</evidence>
<dbReference type="Pfam" id="PF00668">
    <property type="entry name" value="Condensation"/>
    <property type="match status" value="1"/>
</dbReference>
<dbReference type="InterPro" id="IPR036736">
    <property type="entry name" value="ACP-like_sf"/>
</dbReference>
<dbReference type="CDD" id="cd02440">
    <property type="entry name" value="AdoMet_MTases"/>
    <property type="match status" value="1"/>
</dbReference>
<sequence length="4098" mass="450117">MPSSLIQKKEEAIAIIGSACRFPGNTDTPSKLWDLLQNPRDLCIPLPAARFNAAGFYHKNATHHGHSNVQDMKSYFLSEDPIERYFDASFFGINPAEANVLDPQIRLLLETTYEALEAGGQKMESLQGSDTGCYVGLMIGEYEQFMMRDPESAGMYHVMGTARSLMSNRLSYFFDWHGPSMTIDTACSSSLVAVHQAVQLLRSGQSRVAIAAGSNLILDPMTHVSESNLQMLSPDGRGRMWDAGANGYARGEGVGAIVMKKLSDAMADGDHIECIIRETGINQDGKTRGITLPSASAQAALIRDTYRRAGLDPKLPSDRPHFFEAHGTGTPAGDPVEAEAIHSAFFGSPTQKAEHSSDSLFVGSIKTVCGHTEGTAGIAAVLKASLALQQSVVPPNLLFSRLNPKIEPFSARLHVPTSPVAWPSTEAGQPRRASVNSFGFGGTNAHVILESCTSVATDAMDTMHESRNHVPVVTPFVFSAASEKSLTNYLGSFSAYVEANKETIDLRDVAYTLHTRRSRLPYATAVAASDINGLRSRLQEKFQAASSGTPVGIRARLGRDQDEGKRGPVILGVFTGQGAQWPRMGAELLSSSVAAAEIISALEKRLARLPLADRPVWSLREEMERVVDSRVGEAELSQPLCTAIQIVLVDLFHSAGITFSAVVGHSSGEIAAAYAAGIISADDAICIAHYRGLHGKLAGGSDGQKGAMMAAGISVEDASELIESEVFEGRAAIAAYNSSSSLTLSGDEDAIEELKTILEDEEKFARLLKVEKAYHSHHMVPCAGPYFNSLKALDIQLSTPNCTWISSVSGDDIIDHGLEKLKDQYWVENAVSPVLFMQAVQKTCTHLGPSEFDLAFELGPHPGLQGPAMQTIQETIGQTIPYTGLLKRGASDIVSVAEGLGFAWTHLSRGALDLQAFDQLMSEKAPSRLVKSLPTYSWDHDVEYWHESRYTKSSLSRTKAHELLGHLASDITIDQELRWRQILTPTEIPWLNGHRLQDQTVFPAAGYVVLAIESCRELLRLSPDLGSATLIQVHNISIHQAMTFDSDDSRVEAVFALNDITREVGTISAKFKYSAASSGTNQKARSDSSLRMLASGCVQISLGKQSPRALPARGSRPDSLLPVKADDFYESLKQIEYDYSGPFRALSGLERKLGVVTGWVSTPKDDPDSELLVHPGMLDAAFQAVLLAKAAPYDGSLWSMHVPKTIDRVTLNPFLCETRNIRGMKLPFDSYQRSVLTSSFKGDVDVYSPHSDPNSHSGSEELAHAMIQVEGLDCVPFSPASAQDDKEIMSVMVWDSAFPDAEKAAYDMSPTPDPRELELARLLERVSFYFLKNLQRSIPEDDSSRRAGQPLSRLFSFARHVETRIASGQLPFWKKEWYEDTWETISAASKLFVDVIDYRLLTRIGENLVDIVLGNTSAIEVTMKDEILNEFYPIALGMAHHTKYLARTVKQITYRFPHLNILELGAGTGGATKAVLEAVGDSFSSYTFTDISSGFFPKAQEYFNNVLSSSRITYKVLDISKDPLKQGFTAQAYDLIIASQVLHATPVMRQSLQNARRLLKPGGYLVVNEGVNNDTARLGTIFGAFPGWWLGAKDDGRFLGPNLAVAEWNELLRDTGFSGCDSLVPIVDPLWTPNTVFVSQAVDARVSFLRNPLSIPAQALDSNVAPGTAVAPVMRALILVGGSSLTTSKLISQLKLLLQDYFSSVTLVSALADLVHLNMPLSPETTILSLSDVDEPFFRNITDADFESMKTILHSAGSVFWVTQGRRAENPFANMTVGMVRSALLEIPTLSFQFLDFEDAGALDATIIAEGLLRFKAGVTWAPRRENQDSTPSILMTVERELVLDKYGQMLIPRIIPNQDMNDRYNSARRPIYRKVGIVGQESDHKNKIGVVMRLDKERGEYCVEEVEQQATSDTLQVTHSLLLTRQIKSLGHAYISLGRNNKSTIQVMLSGQISSTIRPLENLPPVPVSKGRLLLKNSESKARFLSLVALNILAIDMISDLSQGDHLVVYEPEPAFATILKREARHRQVDVTIVTSIMSSQRCDFLGWLLIHPQAPARVIQGLLPKNASVFLICDGGHQMDPTSTAGRIISHLPSQCRVVSIADSFGKEAHIEATNARIAGPDLHNRLLAAVKHAQGDMTSINEDIRTVPISHISEATTTFDPNLDEKAQRSVIVEWEGICDAFVKIRPIDDQKLFSDSKTFWLAGLTGSLGLSLCEWMIGRGAKYIVMTSRRPNVSPSWLERMASLGGIVKVHSTDLTDMNQTESFHRDICSAMPPIGGVASGAMVLMDTTLRNMNLDAMKQVCRPKVQGTIHLDKMFQNSDLEFFIVFSSLTAVTGNPGQANYSAANMFMTSIAEQRRRRGLAASVIHIAPILGVGYVSEKSDRTKTNFPRTSGYSLTAEQDFRQLFAEAVVTGRARSASGNLSGHLEVAMGLHKVSSNPEKLPYWFDNPTATHFIRNGDTTDISKTSVTKASVKALLVPAKTRDQVEQILIDAIKPFICSLFQLQGGADLDDSNFMDLYLDNIGLDSLLAVEIRTWWLKTVNVNLPVMKILSGLSIGQLISTGVETLSPALIPNVIAEAGGDTAQPQIPHSQESKLPNGTNGHDSPTTDASYVSCSTSSFEIMYTPDTDTSIIAPKSSSNTSNEDNHLQVPQPVVERWMELSFGQTMFWFVLTFLADKAGLNHTGLFRLTGPLRIPDLERAVVGLGQRHESLRTCFRTIDGQPKQGIMETSQLCLERRRISKDIEATVVADELQNYCYDFERGECLRVILLELSPTTHFLLFGTHSLVLDGVSSAVLTRELLQLYENDASITDSSAICQYPAFALAQLEAFKAGELEQGLRFWRKELASCPPPMPVLRISSAISRPVQSRYENHRIDMRIDSATKSLIWDICRRCKIRPFHFFLTAFRALLSRVADVEEVCIGIVDANRSHEGALGSLGPYINLLPLRFSNNVLQRFEAALQETKNKANTALAHSHVPFQVLLNDLGVSRSATHAPIFQTFFDYRQGMRKKQSWGDCELELLSFQASKLPYDVSLDIIDDAGNGDCHLMLIVREDMYSKQDAECLLKSYEKLVKSFVSTPNITFMEPDMFETQDIERALQFGRKEAVPSQWPYESIVGRIYAIARSNPNEVALKLPYGGESMTYREMIDKSQAIAAALRSEGCTAGSVVAVYQEPTPNWLSSVLGVFSAGAVCVPFDASTIVKRLADMTEDSKASFILVDDDTEEQAIKTLSAHDTRNIINVEQVVPKKGQISVPLSLPNAEDPAMILYTSGSTGVPKGIVLKHGGFKNWGEFVPPLYKSWERDTVLQQSSSGFDMAYLQSFFALCYGGTVCIVPRGMRVDAGAITDIIDNEGVTVTCGVPSEYSNWLRYGSPEALARSKRWKTAMCGGEPGSNTVLELQAALGPQPRPRFIHMYGPTEITFIATGMELFYGSGEKSPAVGGPFPNYSVYVLDDQLRPVPPGFQGEIYISGAGVASGYLGNAALTAEKFLPDPRAPASFKSNGWAAIHRTGDKGRWREDGGLLIEGRSSGDTQHKLRGLRIDLQEVESVMLKESNGMLSDAVVSVLRTSPQSPEFLVAHVRFDPKHSPPEAEKQHLLSQLSSSLPLPQYMWPAATIAVKELPMMSSGKLDRRAVAALPLPELSNLSDVWNDNPGSLTETEVQLKKMWEVLISKSVTKLHRIRADTDFFQVGGTSMLLLRLQAHIRESFGFTIPFVDMFESSTLGSMARRIDNNKRESELETFDWDLETEIPEATISALKEAIDSRPAPPKVVVLTGATGLLGQGFLQALIADPSIKKIHCIAVRNASARGSSLPLLGNRKVVLHEGDLTLPYLGLDEVKVRTIFGEADRVIHNGADTSHLKTYQSLRKVNLQATKEIVDMCLLVGKKTPVHYVSTASVLQYSGLDEFGEESASRYPPPPDAFDGYSASKWASERYLEKIHERSSGGKWPIWIHRPTSVQNGGSPPDDINLEVIRNLLKYCKVTNAVPLSQNLRGVMNLVPLECVVESMLREIYVTMEGTKVRYLHESGDIDIPMANIKSFIDAETGDDAVVLPLDEWAKLAAQFGLDPVLVAFFENVVNMPPVTWQRLVKNKSC</sequence>
<keyword evidence="2" id="KW-0597">Phosphoprotein</keyword>
<dbReference type="Gene3D" id="3.30.559.30">
    <property type="entry name" value="Nonribosomal peptide synthetase, condensation domain"/>
    <property type="match status" value="1"/>
</dbReference>
<dbReference type="Gene3D" id="3.40.50.150">
    <property type="entry name" value="Vaccinia Virus protein VP39"/>
    <property type="match status" value="1"/>
</dbReference>
<dbReference type="CDD" id="cd05930">
    <property type="entry name" value="A_NRPS"/>
    <property type="match status" value="1"/>
</dbReference>
<dbReference type="Pfam" id="PF16197">
    <property type="entry name" value="KAsynt_C_assoc"/>
    <property type="match status" value="1"/>
</dbReference>
<dbReference type="GO" id="GO:0009403">
    <property type="term" value="P:toxin biosynthetic process"/>
    <property type="evidence" value="ECO:0007669"/>
    <property type="project" value="UniProtKB-ARBA"/>
</dbReference>
<keyword evidence="6" id="KW-0677">Repeat</keyword>
<dbReference type="PANTHER" id="PTHR43775:SF20">
    <property type="entry name" value="HYBRID PKS-NRPS SYNTHETASE APDA"/>
    <property type="match status" value="1"/>
</dbReference>
<dbReference type="SUPFAM" id="SSF53335">
    <property type="entry name" value="S-adenosyl-L-methionine-dependent methyltransferases"/>
    <property type="match status" value="1"/>
</dbReference>
<dbReference type="InterPro" id="IPR001242">
    <property type="entry name" value="Condensation_dom"/>
</dbReference>
<dbReference type="InterPro" id="IPR049552">
    <property type="entry name" value="PKS_DH_N"/>
</dbReference>
<evidence type="ECO:0000259" key="11">
    <source>
        <dbReference type="PROSITE" id="PS50075"/>
    </source>
</evidence>
<dbReference type="InterPro" id="IPR013120">
    <property type="entry name" value="FAR_NAD-bd"/>
</dbReference>
<evidence type="ECO:0000313" key="14">
    <source>
        <dbReference type="EMBL" id="KAF2797429.1"/>
    </source>
</evidence>
<evidence type="ECO:0000256" key="3">
    <source>
        <dbReference type="ARBA" id="ARBA00022598"/>
    </source>
</evidence>
<dbReference type="InterPro" id="IPR014043">
    <property type="entry name" value="Acyl_transferase_dom"/>
</dbReference>
<protein>
    <submittedName>
        <fullName evidence="14">AMP-binding enzyme</fullName>
    </submittedName>
</protein>
<evidence type="ECO:0000256" key="8">
    <source>
        <dbReference type="PROSITE-ProRule" id="PRU01363"/>
    </source>
</evidence>
<proteinExistence type="predicted"/>
<feature type="coiled-coil region" evidence="9">
    <location>
        <begin position="2951"/>
        <end position="2978"/>
    </location>
</feature>
<gene>
    <name evidence="14" type="ORF">K505DRAFT_415041</name>
</gene>
<dbReference type="InterPro" id="IPR049551">
    <property type="entry name" value="PKS_DH_C"/>
</dbReference>
<keyword evidence="1" id="KW-0596">Phosphopantetheine</keyword>
<dbReference type="InterPro" id="IPR036291">
    <property type="entry name" value="NAD(P)-bd_dom_sf"/>
</dbReference>
<evidence type="ECO:0000313" key="15">
    <source>
        <dbReference type="Proteomes" id="UP000799757"/>
    </source>
</evidence>
<dbReference type="InterPro" id="IPR013217">
    <property type="entry name" value="Methyltransf_12"/>
</dbReference>
<dbReference type="InterPro" id="IPR020841">
    <property type="entry name" value="PKS_Beta-ketoAc_synthase_dom"/>
</dbReference>
<accession>A0A6A6XM52</accession>
<reference evidence="14" key="1">
    <citation type="journal article" date="2020" name="Stud. Mycol.">
        <title>101 Dothideomycetes genomes: a test case for predicting lifestyles and emergence of pathogens.</title>
        <authorList>
            <person name="Haridas S."/>
            <person name="Albert R."/>
            <person name="Binder M."/>
            <person name="Bloem J."/>
            <person name="Labutti K."/>
            <person name="Salamov A."/>
            <person name="Andreopoulos B."/>
            <person name="Baker S."/>
            <person name="Barry K."/>
            <person name="Bills G."/>
            <person name="Bluhm B."/>
            <person name="Cannon C."/>
            <person name="Castanera R."/>
            <person name="Culley D."/>
            <person name="Daum C."/>
            <person name="Ezra D."/>
            <person name="Gonzalez J."/>
            <person name="Henrissat B."/>
            <person name="Kuo A."/>
            <person name="Liang C."/>
            <person name="Lipzen A."/>
            <person name="Lutzoni F."/>
            <person name="Magnuson J."/>
            <person name="Mondo S."/>
            <person name="Nolan M."/>
            <person name="Ohm R."/>
            <person name="Pangilinan J."/>
            <person name="Park H.-J."/>
            <person name="Ramirez L."/>
            <person name="Alfaro M."/>
            <person name="Sun H."/>
            <person name="Tritt A."/>
            <person name="Yoshinaga Y."/>
            <person name="Zwiers L.-H."/>
            <person name="Turgeon B."/>
            <person name="Goodwin S."/>
            <person name="Spatafora J."/>
            <person name="Crous P."/>
            <person name="Grigoriev I."/>
        </authorList>
    </citation>
    <scope>NUCLEOTIDE SEQUENCE</scope>
    <source>
        <strain evidence="14">CBS 109.77</strain>
    </source>
</reference>
<evidence type="ECO:0000259" key="12">
    <source>
        <dbReference type="PROSITE" id="PS52004"/>
    </source>
</evidence>
<keyword evidence="3" id="KW-0436">Ligase</keyword>
<dbReference type="InterPro" id="IPR016036">
    <property type="entry name" value="Malonyl_transacylase_ACP-bd"/>
</dbReference>
<dbReference type="GO" id="GO:0016874">
    <property type="term" value="F:ligase activity"/>
    <property type="evidence" value="ECO:0007669"/>
    <property type="project" value="UniProtKB-KW"/>
</dbReference>
<dbReference type="Gene3D" id="3.30.559.10">
    <property type="entry name" value="Chloramphenicol acetyltransferase-like domain"/>
    <property type="match status" value="1"/>
</dbReference>
<keyword evidence="15" id="KW-1185">Reference proteome</keyword>
<evidence type="ECO:0000256" key="10">
    <source>
        <dbReference type="SAM" id="MobiDB-lite"/>
    </source>
</evidence>
<evidence type="ECO:0000256" key="6">
    <source>
        <dbReference type="ARBA" id="ARBA00022737"/>
    </source>
</evidence>
<dbReference type="Gene3D" id="3.40.50.12780">
    <property type="entry name" value="N-terminal domain of ligase-like"/>
    <property type="match status" value="1"/>
</dbReference>
<feature type="active site" description="Proton acceptor; for dehydratase activity" evidence="8">
    <location>
        <position position="994"/>
    </location>
</feature>
<dbReference type="Gene3D" id="3.40.366.10">
    <property type="entry name" value="Malonyl-Coenzyme A Acyl Carrier Protein, domain 2"/>
    <property type="match status" value="1"/>
</dbReference>
<evidence type="ECO:0000256" key="9">
    <source>
        <dbReference type="SAM" id="Coils"/>
    </source>
</evidence>
<feature type="domain" description="Ketosynthase family 3 (KS3)" evidence="12">
    <location>
        <begin position="10"/>
        <end position="451"/>
    </location>
</feature>
<dbReference type="InterPro" id="IPR001227">
    <property type="entry name" value="Ac_transferase_dom_sf"/>
</dbReference>
<dbReference type="InterPro" id="IPR032821">
    <property type="entry name" value="PKS_assoc"/>
</dbReference>
<dbReference type="SUPFAM" id="SSF53901">
    <property type="entry name" value="Thiolase-like"/>
    <property type="match status" value="1"/>
</dbReference>
<dbReference type="PROSITE" id="PS52004">
    <property type="entry name" value="KS3_2"/>
    <property type="match status" value="1"/>
</dbReference>
<dbReference type="InterPro" id="IPR016035">
    <property type="entry name" value="Acyl_Trfase/lysoPLipase"/>
</dbReference>
<dbReference type="SUPFAM" id="SSF47336">
    <property type="entry name" value="ACP-like"/>
    <property type="match status" value="2"/>
</dbReference>
<dbReference type="GO" id="GO:0006633">
    <property type="term" value="P:fatty acid biosynthetic process"/>
    <property type="evidence" value="ECO:0007669"/>
    <property type="project" value="InterPro"/>
</dbReference>
<dbReference type="InterPro" id="IPR050091">
    <property type="entry name" value="PKS_NRPS_Biosynth_Enz"/>
</dbReference>
<feature type="region of interest" description="N-terminal hotdog fold" evidence="8">
    <location>
        <begin position="961"/>
        <end position="1105"/>
    </location>
</feature>
<dbReference type="Pfam" id="PF08242">
    <property type="entry name" value="Methyltransf_12"/>
    <property type="match status" value="1"/>
</dbReference>
<dbReference type="Pfam" id="PF00698">
    <property type="entry name" value="Acyl_transf_1"/>
    <property type="match status" value="1"/>
</dbReference>
<dbReference type="SUPFAM" id="SSF51735">
    <property type="entry name" value="NAD(P)-binding Rossmann-fold domains"/>
    <property type="match status" value="2"/>
</dbReference>
<dbReference type="InterPro" id="IPR018201">
    <property type="entry name" value="Ketoacyl_synth_AS"/>
</dbReference>
<dbReference type="Pfam" id="PF00501">
    <property type="entry name" value="AMP-binding"/>
    <property type="match status" value="1"/>
</dbReference>
<dbReference type="SMART" id="SM00826">
    <property type="entry name" value="PKS_DH"/>
    <property type="match status" value="1"/>
</dbReference>
<feature type="region of interest" description="C-terminal hotdog fold" evidence="8">
    <location>
        <begin position="1120"/>
        <end position="1283"/>
    </location>
</feature>
<feature type="region of interest" description="Disordered" evidence="10">
    <location>
        <begin position="2586"/>
        <end position="2614"/>
    </location>
</feature>
<dbReference type="PROSITE" id="PS00606">
    <property type="entry name" value="KS3_1"/>
    <property type="match status" value="1"/>
</dbReference>
<dbReference type="Gene3D" id="3.40.47.10">
    <property type="match status" value="1"/>
</dbReference>
<dbReference type="SMART" id="SM00825">
    <property type="entry name" value="PKS_KS"/>
    <property type="match status" value="1"/>
</dbReference>
<dbReference type="InterPro" id="IPR016039">
    <property type="entry name" value="Thiolase-like"/>
</dbReference>
<dbReference type="PROSITE" id="PS50075">
    <property type="entry name" value="CARRIER"/>
    <property type="match status" value="2"/>
</dbReference>
<dbReference type="CDD" id="cd19532">
    <property type="entry name" value="C_PKS-NRPS"/>
    <property type="match status" value="1"/>
</dbReference>
<dbReference type="GO" id="GO:0004312">
    <property type="term" value="F:fatty acid synthase activity"/>
    <property type="evidence" value="ECO:0007669"/>
    <property type="project" value="TreeGrafter"/>
</dbReference>
<keyword evidence="5" id="KW-0808">Transferase</keyword>
<dbReference type="InterPro" id="IPR042099">
    <property type="entry name" value="ANL_N_sf"/>
</dbReference>
<name>A0A6A6XM52_9PLEO</name>
<dbReference type="InterPro" id="IPR023213">
    <property type="entry name" value="CAT-like_dom_sf"/>
</dbReference>
<dbReference type="GO" id="GO:0008168">
    <property type="term" value="F:methyltransferase activity"/>
    <property type="evidence" value="ECO:0007669"/>
    <property type="project" value="UniProtKB-KW"/>
</dbReference>